<dbReference type="Gene3D" id="3.30.1330.40">
    <property type="entry name" value="RutC-like"/>
    <property type="match status" value="1"/>
</dbReference>
<reference evidence="1 2" key="1">
    <citation type="journal article" date="2018" name="Sci. Rep.">
        <title>Characterisation of pathogen-specific regions and novel effector candidates in Fusarium oxysporum f. sp. cepae.</title>
        <authorList>
            <person name="Armitage A.D."/>
            <person name="Taylor A."/>
            <person name="Sobczyk M.K."/>
            <person name="Baxter L."/>
            <person name="Greenfield B.P."/>
            <person name="Bates H.J."/>
            <person name="Wilson F."/>
            <person name="Jackson A.C."/>
            <person name="Ott S."/>
            <person name="Harrison R.J."/>
            <person name="Clarkson J.P."/>
        </authorList>
    </citation>
    <scope>NUCLEOTIDE SEQUENCE [LARGE SCALE GENOMIC DNA]</scope>
    <source>
        <strain evidence="1 2">Fo_A28</strain>
    </source>
</reference>
<dbReference type="VEuPathDB" id="FungiDB:HZS61_017619"/>
<dbReference type="InterPro" id="IPR006175">
    <property type="entry name" value="YjgF/YER057c/UK114"/>
</dbReference>
<dbReference type="SUPFAM" id="SSF55298">
    <property type="entry name" value="YjgF-like"/>
    <property type="match status" value="1"/>
</dbReference>
<organism evidence="1 2">
    <name type="scientific">Fusarium oxysporum</name>
    <name type="common">Fusarium vascular wilt</name>
    <dbReference type="NCBI Taxonomy" id="5507"/>
    <lineage>
        <taxon>Eukaryota</taxon>
        <taxon>Fungi</taxon>
        <taxon>Dikarya</taxon>
        <taxon>Ascomycota</taxon>
        <taxon>Pezizomycotina</taxon>
        <taxon>Sordariomycetes</taxon>
        <taxon>Hypocreomycetidae</taxon>
        <taxon>Hypocreales</taxon>
        <taxon>Nectriaceae</taxon>
        <taxon>Fusarium</taxon>
        <taxon>Fusarium oxysporum species complex</taxon>
    </lineage>
</organism>
<dbReference type="CDD" id="cd00448">
    <property type="entry name" value="YjgF_YER057c_UK114_family"/>
    <property type="match status" value="1"/>
</dbReference>
<gene>
    <name evidence="1" type="ORF">BFJ68_g15571</name>
</gene>
<dbReference type="EMBL" id="MRCY01000166">
    <property type="protein sequence ID" value="RKK93425.1"/>
    <property type="molecule type" value="Genomic_DNA"/>
</dbReference>
<comment type="caution">
    <text evidence="1">The sequence shown here is derived from an EMBL/GenBank/DDBJ whole genome shotgun (WGS) entry which is preliminary data.</text>
</comment>
<dbReference type="VEuPathDB" id="FungiDB:FOMG_08455"/>
<dbReference type="GO" id="GO:0019239">
    <property type="term" value="F:deaminase activity"/>
    <property type="evidence" value="ECO:0007669"/>
    <property type="project" value="TreeGrafter"/>
</dbReference>
<dbReference type="PANTHER" id="PTHR11803">
    <property type="entry name" value="2-IMINOBUTANOATE/2-IMINOPROPANOATE DEAMINASE RIDA"/>
    <property type="match status" value="1"/>
</dbReference>
<dbReference type="VEuPathDB" id="FungiDB:FOXG_12700"/>
<dbReference type="Proteomes" id="UP000285860">
    <property type="component" value="Unassembled WGS sequence"/>
</dbReference>
<sequence>MSQMFEVIRASTCSLPQYSQAVKYNGVVYCSGDIGALPGTDWELAQGTAKDRARQALRNLSTVLETAGSRLENVFKITIYITTMKNFGLVNEAYDEFFTWAKKPVSFILEFPFRCSLCASAKRKLMLKQARCCVAVHELPLGTDVEIECSAHLN</sequence>
<accession>A0A420PLM2</accession>
<dbReference type="VEuPathDB" id="FungiDB:FOC4_g10004518"/>
<dbReference type="GO" id="GO:0005829">
    <property type="term" value="C:cytosol"/>
    <property type="evidence" value="ECO:0007669"/>
    <property type="project" value="TreeGrafter"/>
</dbReference>
<protein>
    <submittedName>
        <fullName evidence="1">Uncharacterized protein</fullName>
    </submittedName>
</protein>
<dbReference type="VEuPathDB" id="FungiDB:FOZG_06318"/>
<dbReference type="VEuPathDB" id="FungiDB:FOIG_07819"/>
<evidence type="ECO:0000313" key="2">
    <source>
        <dbReference type="Proteomes" id="UP000285860"/>
    </source>
</evidence>
<proteinExistence type="predicted"/>
<name>A0A420PLM2_FUSOX</name>
<dbReference type="InterPro" id="IPR035959">
    <property type="entry name" value="RutC-like_sf"/>
</dbReference>
<dbReference type="PANTHER" id="PTHR11803:SF42">
    <property type="entry name" value="MMF1"/>
    <property type="match status" value="1"/>
</dbReference>
<dbReference type="AlphaFoldDB" id="A0A420PLM2"/>
<dbReference type="Pfam" id="PF01042">
    <property type="entry name" value="Ribonuc_L-PSP"/>
    <property type="match status" value="1"/>
</dbReference>
<evidence type="ECO:0000313" key="1">
    <source>
        <dbReference type="EMBL" id="RKK93425.1"/>
    </source>
</evidence>
<dbReference type="VEuPathDB" id="FungiDB:FOC1_g10009596"/>
<dbReference type="GO" id="GO:0005739">
    <property type="term" value="C:mitochondrion"/>
    <property type="evidence" value="ECO:0007669"/>
    <property type="project" value="TreeGrafter"/>
</dbReference>